<keyword evidence="3" id="KW-0479">Metal-binding</keyword>
<evidence type="ECO:0000256" key="2">
    <source>
        <dbReference type="ARBA" id="ARBA00022679"/>
    </source>
</evidence>
<dbReference type="RefSeq" id="WP_311693055.1">
    <property type="nucleotide sequence ID" value="NZ_JAVRHL010000003.1"/>
</dbReference>
<protein>
    <submittedName>
        <fullName evidence="4">Glycosyltransferase</fullName>
    </submittedName>
</protein>
<dbReference type="PANTHER" id="PTHR13778">
    <property type="entry name" value="GLYCOSYLTRANSFERASE 8 DOMAIN-CONTAINING PROTEIN"/>
    <property type="match status" value="1"/>
</dbReference>
<dbReference type="InterPro" id="IPR029044">
    <property type="entry name" value="Nucleotide-diphossugar_trans"/>
</dbReference>
<dbReference type="InterPro" id="IPR050748">
    <property type="entry name" value="Glycosyltrans_8_dom-fam"/>
</dbReference>
<dbReference type="Pfam" id="PF01501">
    <property type="entry name" value="Glyco_transf_8"/>
    <property type="match status" value="1"/>
</dbReference>
<name>A0ABU3DJW1_9RHOB</name>
<accession>A0ABU3DJW1</accession>
<dbReference type="Gene3D" id="3.90.550.10">
    <property type="entry name" value="Spore Coat Polysaccharide Biosynthesis Protein SpsA, Chain A"/>
    <property type="match status" value="1"/>
</dbReference>
<gene>
    <name evidence="4" type="ORF">RM543_15040</name>
</gene>
<dbReference type="SUPFAM" id="SSF53448">
    <property type="entry name" value="Nucleotide-diphospho-sugar transferases"/>
    <property type="match status" value="1"/>
</dbReference>
<dbReference type="EMBL" id="JAVRHL010000003">
    <property type="protein sequence ID" value="MDT0684004.1"/>
    <property type="molecule type" value="Genomic_DNA"/>
</dbReference>
<evidence type="ECO:0000256" key="1">
    <source>
        <dbReference type="ARBA" id="ARBA00022676"/>
    </source>
</evidence>
<keyword evidence="5" id="KW-1185">Reference proteome</keyword>
<dbReference type="Proteomes" id="UP001265259">
    <property type="component" value="Unassembled WGS sequence"/>
</dbReference>
<keyword evidence="1" id="KW-0328">Glycosyltransferase</keyword>
<proteinExistence type="predicted"/>
<evidence type="ECO:0000313" key="5">
    <source>
        <dbReference type="Proteomes" id="UP001265259"/>
    </source>
</evidence>
<evidence type="ECO:0000256" key="3">
    <source>
        <dbReference type="ARBA" id="ARBA00022723"/>
    </source>
</evidence>
<dbReference type="PANTHER" id="PTHR13778:SF47">
    <property type="entry name" value="LIPOPOLYSACCHARIDE 1,3-GALACTOSYLTRANSFERASE"/>
    <property type="match status" value="1"/>
</dbReference>
<sequence>MTRGAPHLVYFFDPAFEGCTLVSLLTALERTPGPVRVSLHPTGPPDRLESDARTLAEAFGAKIEVRPVDLSAFAHLPRGRLPLAARARLLLPALHDGPVLYLDGDTIVRKDLTPLWQTNIEGACLAACLAPGVTAALAAPARGRAAREAAAKIARRSDRMGGLDMSTYVNSGVMLLDLPRIRAEGLDALMGDIEATARVTSRDQDWINVVFAGRIHLLDPTWNSGWGNPRTDRRALPPELRDRFRESRTDPAICHFTGFEKPWHSPTAPVRLHLLTKPRERRMRAMFWREFRAARERTEASLGHPLDFPPATVSGGE</sequence>
<organism evidence="4 5">
    <name type="scientific">Tropicimonas omnivorans</name>
    <dbReference type="NCBI Taxonomy" id="3075590"/>
    <lineage>
        <taxon>Bacteria</taxon>
        <taxon>Pseudomonadati</taxon>
        <taxon>Pseudomonadota</taxon>
        <taxon>Alphaproteobacteria</taxon>
        <taxon>Rhodobacterales</taxon>
        <taxon>Roseobacteraceae</taxon>
        <taxon>Tropicimonas</taxon>
    </lineage>
</organism>
<dbReference type="InterPro" id="IPR002495">
    <property type="entry name" value="Glyco_trans_8"/>
</dbReference>
<evidence type="ECO:0000313" key="4">
    <source>
        <dbReference type="EMBL" id="MDT0684004.1"/>
    </source>
</evidence>
<keyword evidence="2" id="KW-0808">Transferase</keyword>
<reference evidence="4 5" key="1">
    <citation type="submission" date="2023-09" db="EMBL/GenBank/DDBJ databases">
        <authorList>
            <person name="Rey-Velasco X."/>
        </authorList>
    </citation>
    <scope>NUCLEOTIDE SEQUENCE [LARGE SCALE GENOMIC DNA]</scope>
    <source>
        <strain evidence="4 5">F158</strain>
    </source>
</reference>
<comment type="caution">
    <text evidence="4">The sequence shown here is derived from an EMBL/GenBank/DDBJ whole genome shotgun (WGS) entry which is preliminary data.</text>
</comment>